<feature type="non-terminal residue" evidence="1">
    <location>
        <position position="293"/>
    </location>
</feature>
<reference evidence="1" key="1">
    <citation type="submission" date="2023-03" db="EMBL/GenBank/DDBJ databases">
        <title>Massive genome expansion in bonnet fungi (Mycena s.s.) driven by repeated elements and novel gene families across ecological guilds.</title>
        <authorList>
            <consortium name="Lawrence Berkeley National Laboratory"/>
            <person name="Harder C.B."/>
            <person name="Miyauchi S."/>
            <person name="Viragh M."/>
            <person name="Kuo A."/>
            <person name="Thoen E."/>
            <person name="Andreopoulos B."/>
            <person name="Lu D."/>
            <person name="Skrede I."/>
            <person name="Drula E."/>
            <person name="Henrissat B."/>
            <person name="Morin E."/>
            <person name="Kohler A."/>
            <person name="Barry K."/>
            <person name="LaButti K."/>
            <person name="Morin E."/>
            <person name="Salamov A."/>
            <person name="Lipzen A."/>
            <person name="Mereny Z."/>
            <person name="Hegedus B."/>
            <person name="Baldrian P."/>
            <person name="Stursova M."/>
            <person name="Weitz H."/>
            <person name="Taylor A."/>
            <person name="Grigoriev I.V."/>
            <person name="Nagy L.G."/>
            <person name="Martin F."/>
            <person name="Kauserud H."/>
        </authorList>
    </citation>
    <scope>NUCLEOTIDE SEQUENCE</scope>
    <source>
        <strain evidence="1">CBHHK182m</strain>
    </source>
</reference>
<dbReference type="Proteomes" id="UP001215598">
    <property type="component" value="Unassembled WGS sequence"/>
</dbReference>
<keyword evidence="2" id="KW-1185">Reference proteome</keyword>
<organism evidence="1 2">
    <name type="scientific">Mycena metata</name>
    <dbReference type="NCBI Taxonomy" id="1033252"/>
    <lineage>
        <taxon>Eukaryota</taxon>
        <taxon>Fungi</taxon>
        <taxon>Dikarya</taxon>
        <taxon>Basidiomycota</taxon>
        <taxon>Agaricomycotina</taxon>
        <taxon>Agaricomycetes</taxon>
        <taxon>Agaricomycetidae</taxon>
        <taxon>Agaricales</taxon>
        <taxon>Marasmiineae</taxon>
        <taxon>Mycenaceae</taxon>
        <taxon>Mycena</taxon>
    </lineage>
</organism>
<dbReference type="EMBL" id="JARKIB010000575">
    <property type="protein sequence ID" value="KAJ7699177.1"/>
    <property type="molecule type" value="Genomic_DNA"/>
</dbReference>
<protein>
    <submittedName>
        <fullName evidence="1">Uncharacterized protein</fullName>
    </submittedName>
</protein>
<name>A0AAD7DU49_9AGAR</name>
<comment type="caution">
    <text evidence="1">The sequence shown here is derived from an EMBL/GenBank/DDBJ whole genome shotgun (WGS) entry which is preliminary data.</text>
</comment>
<proteinExistence type="predicted"/>
<gene>
    <name evidence="1" type="ORF">B0H16DRAFT_1349276</name>
</gene>
<dbReference type="AlphaFoldDB" id="A0AAD7DU49"/>
<sequence>LLADASVEISFQIIYLVQANIDDDPTQHHDWQWSLNMDGPGLRAPGCLVQPLNSTLSLRGAKLTCLFDSSELLIIAATLHEQILPRAQASQGTAKSSCHIEEDLRSCCNDCTPAVLLNLTKGQCVLEHVAAPQLYDPKSNHEHGRCGLCNSPAATCVFFLIKGRGSGAAYSIDWEQSRCAQEVHFQYAVTTKSKIDGKTHPVPMFPSSAPPANHSSPKKAAPWKHNLPSYFQNFHKLENPVTWPMNMTISDEEKSALKVIWDNIHQPAKPRKSCKARKPMKISEAHSTNLALW</sequence>
<accession>A0AAD7DU49</accession>
<evidence type="ECO:0000313" key="1">
    <source>
        <dbReference type="EMBL" id="KAJ7699177.1"/>
    </source>
</evidence>
<evidence type="ECO:0000313" key="2">
    <source>
        <dbReference type="Proteomes" id="UP001215598"/>
    </source>
</evidence>